<gene>
    <name evidence="3" type="ORF">CC80DRAFT_415111</name>
</gene>
<protein>
    <submittedName>
        <fullName evidence="3">Uncharacterized protein</fullName>
    </submittedName>
</protein>
<comment type="similarity">
    <text evidence="2">Belongs to the ustYa family.</text>
</comment>
<dbReference type="Proteomes" id="UP000800035">
    <property type="component" value="Unassembled WGS sequence"/>
</dbReference>
<comment type="pathway">
    <text evidence="1">Mycotoxin biosynthesis.</text>
</comment>
<dbReference type="GO" id="GO:0043386">
    <property type="term" value="P:mycotoxin biosynthetic process"/>
    <property type="evidence" value="ECO:0007669"/>
    <property type="project" value="InterPro"/>
</dbReference>
<dbReference type="Pfam" id="PF11807">
    <property type="entry name" value="UstYa"/>
    <property type="match status" value="1"/>
</dbReference>
<reference evidence="3" key="1">
    <citation type="journal article" date="2020" name="Stud. Mycol.">
        <title>101 Dothideomycetes genomes: a test case for predicting lifestyles and emergence of pathogens.</title>
        <authorList>
            <person name="Haridas S."/>
            <person name="Albert R."/>
            <person name="Binder M."/>
            <person name="Bloem J."/>
            <person name="Labutti K."/>
            <person name="Salamov A."/>
            <person name="Andreopoulos B."/>
            <person name="Baker S."/>
            <person name="Barry K."/>
            <person name="Bills G."/>
            <person name="Bluhm B."/>
            <person name="Cannon C."/>
            <person name="Castanera R."/>
            <person name="Culley D."/>
            <person name="Daum C."/>
            <person name="Ezra D."/>
            <person name="Gonzalez J."/>
            <person name="Henrissat B."/>
            <person name="Kuo A."/>
            <person name="Liang C."/>
            <person name="Lipzen A."/>
            <person name="Lutzoni F."/>
            <person name="Magnuson J."/>
            <person name="Mondo S."/>
            <person name="Nolan M."/>
            <person name="Ohm R."/>
            <person name="Pangilinan J."/>
            <person name="Park H.-J."/>
            <person name="Ramirez L."/>
            <person name="Alfaro M."/>
            <person name="Sun H."/>
            <person name="Tritt A."/>
            <person name="Yoshinaga Y."/>
            <person name="Zwiers L.-H."/>
            <person name="Turgeon B."/>
            <person name="Goodwin S."/>
            <person name="Spatafora J."/>
            <person name="Crous P."/>
            <person name="Grigoriev I."/>
        </authorList>
    </citation>
    <scope>NUCLEOTIDE SEQUENCE</scope>
    <source>
        <strain evidence="3">CBS 675.92</strain>
    </source>
</reference>
<dbReference type="InterPro" id="IPR021765">
    <property type="entry name" value="UstYa-like"/>
</dbReference>
<evidence type="ECO:0000256" key="1">
    <source>
        <dbReference type="ARBA" id="ARBA00004685"/>
    </source>
</evidence>
<sequence length="221" mass="25164">MSIFITSSVSKEAISYCKSTHPSLHYPSTLTCIKAPARASVTYSLREGYSANHDAESEYSGFPNEANNNAWEDLIYPMFFNATASEILKAGSSPEDSVLLAEGGYISALGVYHELHCLRRIRLFLYAPVYYPTMTPANLDYVQKHLDHCLETLRISLMCTADLSLYNFRWHAADDDRPQPETHGRRKCANWESVDTWARTRRLDYDPVLVRTTGKKERVQL</sequence>
<evidence type="ECO:0000313" key="3">
    <source>
        <dbReference type="EMBL" id="KAF1955636.1"/>
    </source>
</evidence>
<accession>A0A6A5TY64</accession>
<evidence type="ECO:0000313" key="4">
    <source>
        <dbReference type="Proteomes" id="UP000800035"/>
    </source>
</evidence>
<organism evidence="3 4">
    <name type="scientific">Byssothecium circinans</name>
    <dbReference type="NCBI Taxonomy" id="147558"/>
    <lineage>
        <taxon>Eukaryota</taxon>
        <taxon>Fungi</taxon>
        <taxon>Dikarya</taxon>
        <taxon>Ascomycota</taxon>
        <taxon>Pezizomycotina</taxon>
        <taxon>Dothideomycetes</taxon>
        <taxon>Pleosporomycetidae</taxon>
        <taxon>Pleosporales</taxon>
        <taxon>Massarineae</taxon>
        <taxon>Massarinaceae</taxon>
        <taxon>Byssothecium</taxon>
    </lineage>
</organism>
<dbReference type="PANTHER" id="PTHR33365">
    <property type="entry name" value="YALI0B05434P"/>
    <property type="match status" value="1"/>
</dbReference>
<proteinExistence type="inferred from homology"/>
<dbReference type="EMBL" id="ML976994">
    <property type="protein sequence ID" value="KAF1955636.1"/>
    <property type="molecule type" value="Genomic_DNA"/>
</dbReference>
<name>A0A6A5TY64_9PLEO</name>
<evidence type="ECO:0000256" key="2">
    <source>
        <dbReference type="ARBA" id="ARBA00035112"/>
    </source>
</evidence>
<dbReference type="AlphaFoldDB" id="A0A6A5TY64"/>
<dbReference type="PANTHER" id="PTHR33365:SF4">
    <property type="entry name" value="CYCLOCHLOROTINE BIOSYNTHESIS PROTEIN O"/>
    <property type="match status" value="1"/>
</dbReference>
<dbReference type="OrthoDB" id="3687641at2759"/>
<keyword evidence="4" id="KW-1185">Reference proteome</keyword>